<dbReference type="InterPro" id="IPR051044">
    <property type="entry name" value="MAG_DAG_Lipase"/>
</dbReference>
<gene>
    <name evidence="2" type="ORF">HETSPECPRED_004653</name>
</gene>
<dbReference type="InterPro" id="IPR022742">
    <property type="entry name" value="Hydrolase_4"/>
</dbReference>
<dbReference type="InterPro" id="IPR029058">
    <property type="entry name" value="AB_hydrolase_fold"/>
</dbReference>
<evidence type="ECO:0000259" key="1">
    <source>
        <dbReference type="Pfam" id="PF12146"/>
    </source>
</evidence>
<dbReference type="EMBL" id="CAJPDS010000029">
    <property type="protein sequence ID" value="CAF9921856.1"/>
    <property type="molecule type" value="Genomic_DNA"/>
</dbReference>
<dbReference type="SUPFAM" id="SSF53474">
    <property type="entry name" value="alpha/beta-Hydrolases"/>
    <property type="match status" value="1"/>
</dbReference>
<comment type="caution">
    <text evidence="2">The sequence shown here is derived from an EMBL/GenBank/DDBJ whole genome shotgun (WGS) entry which is preliminary data.</text>
</comment>
<sequence>MEQAPVTEEGEHVLPDGTKLYSKLWKSSTVPPSALLIFIHGFSDHINAYNELFPILTSRGIQTFGVDQRGWGRSVSSSPTLRGLTGPTATVLADMSSIIETQLKKNQGKLPVFLMGHSMGGAQVLQWIARGPVELRQQLHGYLAESPFIALHKDSQPARFTVVAGRMAARLLPKRQMVQKLDPNMMSRDPEVCRQYDADKLCHDTGTLEGLAGMLQRAEELERGVVTITEEDDLRIWVGHGSGDKVCSFDATQKFMDRLRVKDKEFKIYDGWFHKLHAEPEHDKIVFANEVADWILARTTQARSPSSHPTESQSKL</sequence>
<organism evidence="2 3">
    <name type="scientific">Heterodermia speciosa</name>
    <dbReference type="NCBI Taxonomy" id="116794"/>
    <lineage>
        <taxon>Eukaryota</taxon>
        <taxon>Fungi</taxon>
        <taxon>Dikarya</taxon>
        <taxon>Ascomycota</taxon>
        <taxon>Pezizomycotina</taxon>
        <taxon>Lecanoromycetes</taxon>
        <taxon>OSLEUM clade</taxon>
        <taxon>Lecanoromycetidae</taxon>
        <taxon>Caliciales</taxon>
        <taxon>Physciaceae</taxon>
        <taxon>Heterodermia</taxon>
    </lineage>
</organism>
<accession>A0A8H3FBZ4</accession>
<reference evidence="2" key="1">
    <citation type="submission" date="2021-03" db="EMBL/GenBank/DDBJ databases">
        <authorList>
            <person name="Tagirdzhanova G."/>
        </authorList>
    </citation>
    <scope>NUCLEOTIDE SEQUENCE</scope>
</reference>
<dbReference type="OrthoDB" id="10249433at2759"/>
<dbReference type="AlphaFoldDB" id="A0A8H3FBZ4"/>
<dbReference type="PANTHER" id="PTHR11614">
    <property type="entry name" value="PHOSPHOLIPASE-RELATED"/>
    <property type="match status" value="1"/>
</dbReference>
<feature type="domain" description="Serine aminopeptidase S33" evidence="1">
    <location>
        <begin position="31"/>
        <end position="281"/>
    </location>
</feature>
<evidence type="ECO:0000313" key="3">
    <source>
        <dbReference type="Proteomes" id="UP000664521"/>
    </source>
</evidence>
<proteinExistence type="predicted"/>
<protein>
    <recommendedName>
        <fullName evidence="1">Serine aminopeptidase S33 domain-containing protein</fullName>
    </recommendedName>
</protein>
<dbReference type="Gene3D" id="3.40.50.1820">
    <property type="entry name" value="alpha/beta hydrolase"/>
    <property type="match status" value="1"/>
</dbReference>
<name>A0A8H3FBZ4_9LECA</name>
<dbReference type="Proteomes" id="UP000664521">
    <property type="component" value="Unassembled WGS sequence"/>
</dbReference>
<evidence type="ECO:0000313" key="2">
    <source>
        <dbReference type="EMBL" id="CAF9921856.1"/>
    </source>
</evidence>
<dbReference type="Pfam" id="PF12146">
    <property type="entry name" value="Hydrolase_4"/>
    <property type="match status" value="1"/>
</dbReference>
<keyword evidence="3" id="KW-1185">Reference proteome</keyword>